<dbReference type="Proteomes" id="UP000887579">
    <property type="component" value="Unplaced"/>
</dbReference>
<reference evidence="2" key="1">
    <citation type="submission" date="2022-11" db="UniProtKB">
        <authorList>
            <consortium name="WormBaseParasite"/>
        </authorList>
    </citation>
    <scope>IDENTIFICATION</scope>
</reference>
<accession>A0AC34G9X5</accession>
<name>A0AC34G9X5_9BILA</name>
<evidence type="ECO:0000313" key="2">
    <source>
        <dbReference type="WBParaSite" id="ES5_v2.g26370.t1"/>
    </source>
</evidence>
<dbReference type="WBParaSite" id="ES5_v2.g26370.t1">
    <property type="protein sequence ID" value="ES5_v2.g26370.t1"/>
    <property type="gene ID" value="ES5_v2.g26370"/>
</dbReference>
<proteinExistence type="predicted"/>
<evidence type="ECO:0000313" key="1">
    <source>
        <dbReference type="Proteomes" id="UP000887579"/>
    </source>
</evidence>
<sequence length="282" mass="31490">MKLYVAFFFVAQSLFIIHASRLQRYDLNYNNVASFDELNKSGTSNETKIVDEHVERISFALTFRFCTGYTGIIQICYDSISPNFDLKGSCAPSQCELYVDIHKQYGIKFTSDSNIARSKLGSVCDDFKIYDTESEFSTVTQVKTCPPRIENGIVHLDVKSADPGCEVEVVVAEIKYPEILTTPLPSTPKPTASDSTSKSSLEWWGIVILVILALIIIGIVATFGFLCWKKRRASKPTEDTKAVTVITDAKELPPPTIQTASKTSRPNLNFTQFEPSKSQKKQ</sequence>
<protein>
    <submittedName>
        <fullName evidence="2">Uncharacterized protein</fullName>
    </submittedName>
</protein>
<organism evidence="1 2">
    <name type="scientific">Panagrolaimus sp. ES5</name>
    <dbReference type="NCBI Taxonomy" id="591445"/>
    <lineage>
        <taxon>Eukaryota</taxon>
        <taxon>Metazoa</taxon>
        <taxon>Ecdysozoa</taxon>
        <taxon>Nematoda</taxon>
        <taxon>Chromadorea</taxon>
        <taxon>Rhabditida</taxon>
        <taxon>Tylenchina</taxon>
        <taxon>Panagrolaimomorpha</taxon>
        <taxon>Panagrolaimoidea</taxon>
        <taxon>Panagrolaimidae</taxon>
        <taxon>Panagrolaimus</taxon>
    </lineage>
</organism>